<evidence type="ECO:0000256" key="3">
    <source>
        <dbReference type="ARBA" id="ARBA00022692"/>
    </source>
</evidence>
<evidence type="ECO:0000256" key="4">
    <source>
        <dbReference type="ARBA" id="ARBA00022989"/>
    </source>
</evidence>
<evidence type="ECO:0000256" key="5">
    <source>
        <dbReference type="ARBA" id="ARBA00023136"/>
    </source>
</evidence>
<feature type="domain" description="RDD" evidence="7">
    <location>
        <begin position="38"/>
        <end position="159"/>
    </location>
</feature>
<gene>
    <name evidence="8" type="ORF">CKO21_11595</name>
</gene>
<dbReference type="InterPro" id="IPR010432">
    <property type="entry name" value="RDD"/>
</dbReference>
<evidence type="ECO:0000259" key="7">
    <source>
        <dbReference type="Pfam" id="PF06271"/>
    </source>
</evidence>
<keyword evidence="3 6" id="KW-0812">Transmembrane</keyword>
<evidence type="ECO:0000313" key="8">
    <source>
        <dbReference type="EMBL" id="MBK1697885.1"/>
    </source>
</evidence>
<dbReference type="Proteomes" id="UP000778970">
    <property type="component" value="Unassembled WGS sequence"/>
</dbReference>
<proteinExistence type="predicted"/>
<reference evidence="8" key="1">
    <citation type="submission" date="2017-08" db="EMBL/GenBank/DDBJ databases">
        <authorList>
            <person name="Imhoff J.F."/>
            <person name="Rahn T."/>
            <person name="Kuenzel S."/>
            <person name="Neulinger S.C."/>
        </authorList>
    </citation>
    <scope>NUCLEOTIDE SEQUENCE</scope>
    <source>
        <strain evidence="8">DSM 9154</strain>
    </source>
</reference>
<keyword evidence="9" id="KW-1185">Reference proteome</keyword>
<name>A0A934V0U8_9PROT</name>
<keyword evidence="5 6" id="KW-0472">Membrane</keyword>
<comment type="caution">
    <text evidence="8">The sequence shown here is derived from an EMBL/GenBank/DDBJ whole genome shotgun (WGS) entry which is preliminary data.</text>
</comment>
<feature type="transmembrane region" description="Helical" evidence="6">
    <location>
        <begin position="120"/>
        <end position="147"/>
    </location>
</feature>
<protein>
    <submittedName>
        <fullName evidence="8">RDD family protein</fullName>
    </submittedName>
</protein>
<organism evidence="8 9">
    <name type="scientific">Rhodovibrio salinarum</name>
    <dbReference type="NCBI Taxonomy" id="1087"/>
    <lineage>
        <taxon>Bacteria</taxon>
        <taxon>Pseudomonadati</taxon>
        <taxon>Pseudomonadota</taxon>
        <taxon>Alphaproteobacteria</taxon>
        <taxon>Rhodospirillales</taxon>
        <taxon>Rhodovibrionaceae</taxon>
        <taxon>Rhodovibrio</taxon>
    </lineage>
</organism>
<dbReference type="InterPro" id="IPR051791">
    <property type="entry name" value="Pra-immunoreactive"/>
</dbReference>
<comment type="subcellular location">
    <subcellularLocation>
        <location evidence="1">Cell membrane</location>
        <topology evidence="1">Multi-pass membrane protein</topology>
    </subcellularLocation>
</comment>
<keyword evidence="2" id="KW-1003">Cell membrane</keyword>
<feature type="transmembrane region" description="Helical" evidence="6">
    <location>
        <begin position="79"/>
        <end position="99"/>
    </location>
</feature>
<evidence type="ECO:0000256" key="6">
    <source>
        <dbReference type="SAM" id="Phobius"/>
    </source>
</evidence>
<evidence type="ECO:0000256" key="1">
    <source>
        <dbReference type="ARBA" id="ARBA00004651"/>
    </source>
</evidence>
<dbReference type="GO" id="GO:0005886">
    <property type="term" value="C:plasma membrane"/>
    <property type="evidence" value="ECO:0007669"/>
    <property type="project" value="UniProtKB-SubCell"/>
</dbReference>
<dbReference type="EMBL" id="NRRE01000026">
    <property type="protein sequence ID" value="MBK1697885.1"/>
    <property type="molecule type" value="Genomic_DNA"/>
</dbReference>
<dbReference type="AlphaFoldDB" id="A0A934V0U8"/>
<dbReference type="Pfam" id="PF06271">
    <property type="entry name" value="RDD"/>
    <property type="match status" value="1"/>
</dbReference>
<evidence type="ECO:0000256" key="2">
    <source>
        <dbReference type="ARBA" id="ARBA00022475"/>
    </source>
</evidence>
<sequence>MTRRNTQHARPTPVPAVRIWDGDAPDMMTAPELYDGVLWRRTLAFFIDLFLLGFVYLAIGFLAMLATALTFGALAPVQAALMALLPSIYAAMTIHWFGATPGMRAMNLSVRDWRGRSCGLAQGFLMAVVFYASFGLTSGLIMLVPLFSDRRRAAHDMLAATVVVRAAHVPAAGRPA</sequence>
<feature type="transmembrane region" description="Helical" evidence="6">
    <location>
        <begin position="49"/>
        <end position="73"/>
    </location>
</feature>
<evidence type="ECO:0000313" key="9">
    <source>
        <dbReference type="Proteomes" id="UP000778970"/>
    </source>
</evidence>
<dbReference type="PANTHER" id="PTHR36115">
    <property type="entry name" value="PROLINE-RICH ANTIGEN HOMOLOG-RELATED"/>
    <property type="match status" value="1"/>
</dbReference>
<reference evidence="8" key="2">
    <citation type="journal article" date="2020" name="Microorganisms">
        <title>Osmotic Adaptation and Compatible Solute Biosynthesis of Phototrophic Bacteria as Revealed from Genome Analyses.</title>
        <authorList>
            <person name="Imhoff J.F."/>
            <person name="Rahn T."/>
            <person name="Kunzel S."/>
            <person name="Keller A."/>
            <person name="Neulinger S.C."/>
        </authorList>
    </citation>
    <scope>NUCLEOTIDE SEQUENCE</scope>
    <source>
        <strain evidence="8">DSM 9154</strain>
    </source>
</reference>
<accession>A0A934V0U8</accession>
<keyword evidence="4 6" id="KW-1133">Transmembrane helix</keyword>